<feature type="region of interest" description="Disordered" evidence="1">
    <location>
        <begin position="609"/>
        <end position="679"/>
    </location>
</feature>
<evidence type="ECO:0000256" key="1">
    <source>
        <dbReference type="SAM" id="MobiDB-lite"/>
    </source>
</evidence>
<evidence type="ECO:0000313" key="3">
    <source>
        <dbReference type="Proteomes" id="UP001501353"/>
    </source>
</evidence>
<dbReference type="Proteomes" id="UP001501353">
    <property type="component" value="Unassembled WGS sequence"/>
</dbReference>
<feature type="region of interest" description="Disordered" evidence="1">
    <location>
        <begin position="715"/>
        <end position="745"/>
    </location>
</feature>
<name>A0ABP7TY37_9BURK</name>
<feature type="compositionally biased region" description="Polar residues" evidence="1">
    <location>
        <begin position="397"/>
        <end position="409"/>
    </location>
</feature>
<feature type="compositionally biased region" description="Basic and acidic residues" evidence="1">
    <location>
        <begin position="413"/>
        <end position="426"/>
    </location>
</feature>
<gene>
    <name evidence="2" type="ORF">GCM10022212_35090</name>
</gene>
<sequence length="1061" mass="117132">MTSKPLQKGKKNLPLGQAVAEGTPDSRSVSFTLLSNEGIDKKIAYLKVALSSETNFSEIVKDETFEKIWAKCPSNLEADSKVLPNELELSICARILDALIDHDKKDTVNTVRHHLDEKDVYGLVEHSIMNCREKINSLPADEKKIEEEKFYKIDYVELVRNAANIDGDKRFIDGKYAAIEMKFLQSPASSETPPANRAENKENAEINELLKLKKEIPWRQKLIYKDASQKFNQYLKQLIAEVRVDPTILKKVNSENFQAYVDFRGNFKSKRKAEYRKHSEDRFAWIVGEFSKAELVKTGADTGTAVPAVPATVGSDASVDDATEAAAAAKSLVATAFANVVAGSLSVVASVQALAQPEGPTAVGPKSPSAAQSAMPPAAPESSSLSNIGSESRTGIFRNNQSQRPSPVTGSGVEHDRSQQFEQSDKDDIESVESYSSENTDLGLNESPNSQRFSHEWDLDDVNAAVQEPGVESPVSDVGNCQDFQADESTVNQAGTSRLPLESSKLKLIHETIADIYETLWNYSQLTQNLLLDLKNGPREPIHLEFEKALIRDQMDVKNNETTLKNRASPTSDSDLSNRLTALYNNKSAVQQAQMRAEIIAQALNVQPAVGEPSSTTTLTKIAESPTLTSQATLDDSPRGSQDSPVSKKSALPSNIDDGEKNPENQRDSTNQSKITKYFSVTDKPDTSISRKYSLESQTSVLRDDSLFMDNVQMQTGTPSPQADDAGPVLPELIDSSPSQGRHIPEKVVLPPDSSLESLIKESETIGNMLDECMVHIKNLRLSLPDDLSSQLDQNKQNQIKTLDALINKLTDDKTIADSFQSLTQKMSDSAVLEGQGRLLLLKNTVILANIQAEMIVFDMNKKALTVLPSAQALSMPQIPRNFSKLLESGSPLHGDVAVTTLNELNQSLRNVRTTQDALEAALEAQKMSEMALNAEKEIVENIIGSNYLNDKSAEVKVEENQLIGEINLSTDKVNENFNILTSLPEKFLELDPEYAAEIERFESESRIHKSVQLNNYSVQDLKRLRQKMIADEARLKQVVNKEVLFPTSAADYMKAKSDRK</sequence>
<proteinExistence type="predicted"/>
<comment type="caution">
    <text evidence="2">The sequence shown here is derived from an EMBL/GenBank/DDBJ whole genome shotgun (WGS) entry which is preliminary data.</text>
</comment>
<feature type="region of interest" description="Disordered" evidence="1">
    <location>
        <begin position="358"/>
        <end position="452"/>
    </location>
</feature>
<feature type="region of interest" description="Disordered" evidence="1">
    <location>
        <begin position="1"/>
        <end position="23"/>
    </location>
</feature>
<accession>A0ABP7TY37</accession>
<organism evidence="2 3">
    <name type="scientific">Actimicrobium antarcticum</name>
    <dbReference type="NCBI Taxonomy" id="1051899"/>
    <lineage>
        <taxon>Bacteria</taxon>
        <taxon>Pseudomonadati</taxon>
        <taxon>Pseudomonadota</taxon>
        <taxon>Betaproteobacteria</taxon>
        <taxon>Burkholderiales</taxon>
        <taxon>Oxalobacteraceae</taxon>
        <taxon>Actimicrobium</taxon>
    </lineage>
</organism>
<feature type="compositionally biased region" description="Polar residues" evidence="1">
    <location>
        <begin position="433"/>
        <end position="452"/>
    </location>
</feature>
<feature type="compositionally biased region" description="Polar residues" evidence="1">
    <location>
        <begin position="613"/>
        <end position="647"/>
    </location>
</feature>
<reference evidence="3" key="1">
    <citation type="journal article" date="2019" name="Int. J. Syst. Evol. Microbiol.">
        <title>The Global Catalogue of Microorganisms (GCM) 10K type strain sequencing project: providing services to taxonomists for standard genome sequencing and annotation.</title>
        <authorList>
            <consortium name="The Broad Institute Genomics Platform"/>
            <consortium name="The Broad Institute Genome Sequencing Center for Infectious Disease"/>
            <person name="Wu L."/>
            <person name="Ma J."/>
        </authorList>
    </citation>
    <scope>NUCLEOTIDE SEQUENCE [LARGE SCALE GENOMIC DNA]</scope>
    <source>
        <strain evidence="3">JCM 16673</strain>
    </source>
</reference>
<feature type="compositionally biased region" description="Low complexity" evidence="1">
    <location>
        <begin position="365"/>
        <end position="392"/>
    </location>
</feature>
<keyword evidence="3" id="KW-1185">Reference proteome</keyword>
<feature type="compositionally biased region" description="Basic and acidic residues" evidence="1">
    <location>
        <begin position="658"/>
        <end position="667"/>
    </location>
</feature>
<protein>
    <submittedName>
        <fullName evidence="2">Uncharacterized protein</fullName>
    </submittedName>
</protein>
<dbReference type="EMBL" id="BAAAZE010000014">
    <property type="protein sequence ID" value="GAA4033017.1"/>
    <property type="molecule type" value="Genomic_DNA"/>
</dbReference>
<evidence type="ECO:0000313" key="2">
    <source>
        <dbReference type="EMBL" id="GAA4033017.1"/>
    </source>
</evidence>